<dbReference type="Gene3D" id="3.40.50.2300">
    <property type="match status" value="2"/>
</dbReference>
<dbReference type="AlphaFoldDB" id="A0A9N9TRS3"/>
<evidence type="ECO:0000256" key="13">
    <source>
        <dbReference type="ARBA" id="ARBA00023286"/>
    </source>
</evidence>
<keyword evidence="18" id="KW-1015">Disulfide bond</keyword>
<dbReference type="FunFam" id="3.40.190.10:FF:000061">
    <property type="entry name" value="Glutamate receptor, ionotropic kainate"/>
    <property type="match status" value="1"/>
</dbReference>
<keyword evidence="6 19" id="KW-1133">Transmembrane helix</keyword>
<keyword evidence="7" id="KW-0770">Synapse</keyword>
<dbReference type="InterPro" id="IPR028082">
    <property type="entry name" value="Peripla_BP_I"/>
</dbReference>
<evidence type="ECO:0000256" key="3">
    <source>
        <dbReference type="ARBA" id="ARBA00022448"/>
    </source>
</evidence>
<evidence type="ECO:0000256" key="15">
    <source>
        <dbReference type="ARBA" id="ARBA00034100"/>
    </source>
</evidence>
<proteinExistence type="inferred from homology"/>
<feature type="site" description="Crucial to convey clamshell closure to channel opening" evidence="17">
    <location>
        <position position="645"/>
    </location>
</feature>
<dbReference type="PANTHER" id="PTHR18966">
    <property type="entry name" value="IONOTROPIC GLUTAMATE RECEPTOR"/>
    <property type="match status" value="1"/>
</dbReference>
<dbReference type="Pfam" id="PF01094">
    <property type="entry name" value="ANF_receptor"/>
    <property type="match status" value="1"/>
</dbReference>
<evidence type="ECO:0000256" key="2">
    <source>
        <dbReference type="ARBA" id="ARBA00008685"/>
    </source>
</evidence>
<dbReference type="FunFam" id="3.40.190.10:FF:000178">
    <property type="entry name" value="Glutamate receptor subunit"/>
    <property type="match status" value="1"/>
</dbReference>
<keyword evidence="14" id="KW-0407">Ion channel</keyword>
<feature type="site" description="Interaction with the cone snail toxin Con-ikot-ikot" evidence="17">
    <location>
        <position position="762"/>
    </location>
</feature>
<evidence type="ECO:0000256" key="9">
    <source>
        <dbReference type="ARBA" id="ARBA00023136"/>
    </source>
</evidence>
<evidence type="ECO:0000256" key="11">
    <source>
        <dbReference type="ARBA" id="ARBA00023180"/>
    </source>
</evidence>
<sequence>MGFISFKIKLLLILFYIFDKTSGLSVGVLLGDYPSQEQRLLNSTISKKFAKGELIFSANVQHVSEFDSFGASETLCEVLSSNSGVMAVFGPKYTPATTILESICLEFEIPYISYSWRPRAERDRGFFMNFFPETDLYANALGEIVRSFGWKSFAVIYEKDETLLKLKNILNFHQYNEKDKRNKIAFEKLGPGPDHSDLFRKIERSMQTNIILDCKTELIIPLLQQASEANLLNVYNNYFLLDLDALTLDYSDLNTTANITTIRLFDDNDESFKESARRIGLAELIHHRKLKTDIALFYDALWYFHDTMKTTQMLFTDPIYCNGTKKFKKGLELSLAMKNRFFFTNLTNLTGPILFDVQGSRIDFNIIIVDVLADKKIATWFEQNQTLITNAEFDESITVVNNLQSTTVIVSSKLGAPYLMLAEPEDGKVLEGNERYVGYSMDLIAEIAKIVGFKFEFRLAEDGSYGRYEVFEDKWTGIMGDLTENRAHLGICDLTITEEREDAVDFSLPFMELGISILFTTTDYFESNSFLFLIGFEQSLWMTIVYCYIAISVCLYIVLRLSPDDWERKYPCDELDETLVNRWNLKNSLMLTLKALTMQGSDAVPKGKSARLAISMWWLFSLILTSYYIANIALIANLTSQESAINNVEDLAAQSQIKYGMVMGGSTQEFFKNSNTTVYQKMWNSIEHLPSVFTKTTQEGIEKVLESNGQYVFFMESTTLDYALERNCKLKQIGGLLDLKHYGIAMPQNAPYRSTINRAILKLQEDGVLAELKKKWWSVDEEETCDRTVDSSGQLLPENIAGLFIILAVGIITALSAALFEFLWNVKRVAKLEGITFCEALGDESKMVCSIWTNRRKLQ</sequence>
<feature type="binding site" evidence="16">
    <location>
        <position position="716"/>
    </location>
    <ligand>
        <name>L-glutamate</name>
        <dbReference type="ChEBI" id="CHEBI:29985"/>
    </ligand>
</feature>
<dbReference type="GO" id="GO:0038023">
    <property type="term" value="F:signaling receptor activity"/>
    <property type="evidence" value="ECO:0007669"/>
    <property type="project" value="InterPro"/>
</dbReference>
<keyword evidence="5 19" id="KW-0812">Transmembrane</keyword>
<keyword evidence="4" id="KW-1003">Cell membrane</keyword>
<feature type="disulfide bond" evidence="18">
    <location>
        <begin position="728"/>
        <end position="785"/>
    </location>
</feature>
<evidence type="ECO:0000256" key="1">
    <source>
        <dbReference type="ARBA" id="ARBA00004651"/>
    </source>
</evidence>
<organism evidence="23 24">
    <name type="scientific">Phyllotreta striolata</name>
    <name type="common">Striped flea beetle</name>
    <name type="synonym">Crioceris striolata</name>
    <dbReference type="NCBI Taxonomy" id="444603"/>
    <lineage>
        <taxon>Eukaryota</taxon>
        <taxon>Metazoa</taxon>
        <taxon>Ecdysozoa</taxon>
        <taxon>Arthropoda</taxon>
        <taxon>Hexapoda</taxon>
        <taxon>Insecta</taxon>
        <taxon>Pterygota</taxon>
        <taxon>Neoptera</taxon>
        <taxon>Endopterygota</taxon>
        <taxon>Coleoptera</taxon>
        <taxon>Polyphaga</taxon>
        <taxon>Cucujiformia</taxon>
        <taxon>Chrysomeloidea</taxon>
        <taxon>Chrysomelidae</taxon>
        <taxon>Galerucinae</taxon>
        <taxon>Alticini</taxon>
        <taxon>Phyllotreta</taxon>
    </lineage>
</organism>
<feature type="domain" description="Ionotropic glutamate receptor C-terminal" evidence="21">
    <location>
        <begin position="407"/>
        <end position="779"/>
    </location>
</feature>
<evidence type="ECO:0000256" key="17">
    <source>
        <dbReference type="PIRSR" id="PIRSR601508-2"/>
    </source>
</evidence>
<keyword evidence="3" id="KW-0813">Transport</keyword>
<dbReference type="EMBL" id="OU900097">
    <property type="protein sequence ID" value="CAG9861067.1"/>
    <property type="molecule type" value="Genomic_DNA"/>
</dbReference>
<accession>A0A9N9TRS3</accession>
<comment type="subcellular location">
    <subcellularLocation>
        <location evidence="1">Cell membrane</location>
        <topology evidence="1">Multi-pass membrane protein</topology>
    </subcellularLocation>
    <subcellularLocation>
        <location evidence="15">Postsynaptic cell membrane</location>
    </subcellularLocation>
</comment>
<feature type="site" description="Interaction with the cone snail toxin Con-ikot-ikot" evidence="17">
    <location>
        <position position="672"/>
    </location>
</feature>
<evidence type="ECO:0000313" key="24">
    <source>
        <dbReference type="Proteomes" id="UP001153712"/>
    </source>
</evidence>
<evidence type="ECO:0000259" key="22">
    <source>
        <dbReference type="SMART" id="SM00918"/>
    </source>
</evidence>
<name>A0A9N9TRS3_PHYSR</name>
<evidence type="ECO:0000256" key="14">
    <source>
        <dbReference type="ARBA" id="ARBA00023303"/>
    </source>
</evidence>
<dbReference type="Pfam" id="PF00060">
    <property type="entry name" value="Lig_chan"/>
    <property type="match status" value="1"/>
</dbReference>
<reference evidence="23" key="1">
    <citation type="submission" date="2022-01" db="EMBL/GenBank/DDBJ databases">
        <authorList>
            <person name="King R."/>
        </authorList>
    </citation>
    <scope>NUCLEOTIDE SEQUENCE</scope>
</reference>
<dbReference type="OrthoDB" id="5984008at2759"/>
<dbReference type="GO" id="GO:0045211">
    <property type="term" value="C:postsynaptic membrane"/>
    <property type="evidence" value="ECO:0007669"/>
    <property type="project" value="UniProtKB-SubCell"/>
</dbReference>
<dbReference type="InterPro" id="IPR015683">
    <property type="entry name" value="Ionotropic_Glu_rcpt"/>
</dbReference>
<evidence type="ECO:0000256" key="10">
    <source>
        <dbReference type="ARBA" id="ARBA00023170"/>
    </source>
</evidence>
<evidence type="ECO:0000256" key="16">
    <source>
        <dbReference type="PIRSR" id="PIRSR601508-1"/>
    </source>
</evidence>
<evidence type="ECO:0000256" key="6">
    <source>
        <dbReference type="ARBA" id="ARBA00022989"/>
    </source>
</evidence>
<dbReference type="PRINTS" id="PR00177">
    <property type="entry name" value="NMDARECEPTOR"/>
</dbReference>
<evidence type="ECO:0000256" key="20">
    <source>
        <dbReference type="SAM" id="SignalP"/>
    </source>
</evidence>
<keyword evidence="10" id="KW-0675">Receptor</keyword>
<dbReference type="InterPro" id="IPR019594">
    <property type="entry name" value="Glu/Gly-bd"/>
</dbReference>
<evidence type="ECO:0000256" key="7">
    <source>
        <dbReference type="ARBA" id="ARBA00023018"/>
    </source>
</evidence>
<keyword evidence="20" id="KW-0732">Signal</keyword>
<feature type="transmembrane region" description="Helical" evidence="19">
    <location>
        <begin position="616"/>
        <end position="636"/>
    </location>
</feature>
<evidence type="ECO:0000256" key="8">
    <source>
        <dbReference type="ARBA" id="ARBA00023065"/>
    </source>
</evidence>
<feature type="binding site" evidence="16">
    <location>
        <position position="495"/>
    </location>
    <ligand>
        <name>L-glutamate</name>
        <dbReference type="ChEBI" id="CHEBI:29985"/>
    </ligand>
</feature>
<dbReference type="CDD" id="cd13714">
    <property type="entry name" value="PBP2_iGluR_Kainate"/>
    <property type="match status" value="1"/>
</dbReference>
<feature type="domain" description="Ionotropic glutamate receptor L-glutamate and glycine-binding" evidence="22">
    <location>
        <begin position="417"/>
        <end position="484"/>
    </location>
</feature>
<evidence type="ECO:0000259" key="21">
    <source>
        <dbReference type="SMART" id="SM00079"/>
    </source>
</evidence>
<feature type="signal peptide" evidence="20">
    <location>
        <begin position="1"/>
        <end position="23"/>
    </location>
</feature>
<dbReference type="InterPro" id="IPR001320">
    <property type="entry name" value="Iontro_rcpt_C"/>
</dbReference>
<dbReference type="FunFam" id="1.10.287.70:FF:000143">
    <property type="entry name" value="Probable glutamate receptor"/>
    <property type="match status" value="1"/>
</dbReference>
<evidence type="ECO:0000256" key="4">
    <source>
        <dbReference type="ARBA" id="ARBA00022475"/>
    </source>
</evidence>
<dbReference type="Pfam" id="PF10613">
    <property type="entry name" value="Lig_chan-Glu_bd"/>
    <property type="match status" value="1"/>
</dbReference>
<evidence type="ECO:0000256" key="19">
    <source>
        <dbReference type="SAM" id="Phobius"/>
    </source>
</evidence>
<feature type="chain" id="PRO_5040152562" evidence="20">
    <location>
        <begin position="24"/>
        <end position="859"/>
    </location>
</feature>
<feature type="binding site" evidence="16">
    <location>
        <position position="666"/>
    </location>
    <ligand>
        <name>L-glutamate</name>
        <dbReference type="ChEBI" id="CHEBI:29985"/>
    </ligand>
</feature>
<feature type="transmembrane region" description="Helical" evidence="19">
    <location>
        <begin position="800"/>
        <end position="824"/>
    </location>
</feature>
<dbReference type="Gene3D" id="3.40.190.10">
    <property type="entry name" value="Periplasmic binding protein-like II"/>
    <property type="match status" value="3"/>
</dbReference>
<dbReference type="SMART" id="SM00918">
    <property type="entry name" value="Lig_chan-Glu_bd"/>
    <property type="match status" value="1"/>
</dbReference>
<dbReference type="InterPro" id="IPR001828">
    <property type="entry name" value="ANF_lig-bd_rcpt"/>
</dbReference>
<feature type="binding site" evidence="16">
    <location>
        <position position="667"/>
    </location>
    <ligand>
        <name>L-glutamate</name>
        <dbReference type="ChEBI" id="CHEBI:29985"/>
    </ligand>
</feature>
<feature type="transmembrane region" description="Helical" evidence="19">
    <location>
        <begin position="540"/>
        <end position="559"/>
    </location>
</feature>
<gene>
    <name evidence="23" type="ORF">PHYEVI_LOCUS7413</name>
</gene>
<dbReference type="SMART" id="SM00079">
    <property type="entry name" value="PBPe"/>
    <property type="match status" value="1"/>
</dbReference>
<keyword evidence="9 19" id="KW-0472">Membrane</keyword>
<evidence type="ECO:0000256" key="12">
    <source>
        <dbReference type="ARBA" id="ARBA00023257"/>
    </source>
</evidence>
<keyword evidence="24" id="KW-1185">Reference proteome</keyword>
<evidence type="ECO:0000313" key="23">
    <source>
        <dbReference type="EMBL" id="CAG9861067.1"/>
    </source>
</evidence>
<keyword evidence="8" id="KW-0406">Ion transport</keyword>
<feature type="binding site" evidence="16">
    <location>
        <position position="500"/>
    </location>
    <ligand>
        <name>L-glutamate</name>
        <dbReference type="ChEBI" id="CHEBI:29985"/>
    </ligand>
</feature>
<comment type="similarity">
    <text evidence="2">Belongs to the glutamate-gated ion channel (TC 1.A.10.1) family.</text>
</comment>
<evidence type="ECO:0000256" key="5">
    <source>
        <dbReference type="ARBA" id="ARBA00022692"/>
    </source>
</evidence>
<keyword evidence="11" id="KW-0325">Glycoprotein</keyword>
<keyword evidence="13" id="KW-1071">Ligand-gated ion channel</keyword>
<dbReference type="InterPro" id="IPR001508">
    <property type="entry name" value="Iono_Glu_rcpt_met"/>
</dbReference>
<dbReference type="GO" id="GO:0015276">
    <property type="term" value="F:ligand-gated monoatomic ion channel activity"/>
    <property type="evidence" value="ECO:0007669"/>
    <property type="project" value="InterPro"/>
</dbReference>
<keyword evidence="12" id="KW-0628">Postsynaptic cell membrane</keyword>
<protein>
    <submittedName>
        <fullName evidence="23">Uncharacterized protein</fullName>
    </submittedName>
</protein>
<dbReference type="Proteomes" id="UP001153712">
    <property type="component" value="Chromosome 4"/>
</dbReference>
<evidence type="ECO:0000256" key="18">
    <source>
        <dbReference type="PIRSR" id="PIRSR601508-3"/>
    </source>
</evidence>
<dbReference type="SUPFAM" id="SSF53822">
    <property type="entry name" value="Periplasmic binding protein-like I"/>
    <property type="match status" value="1"/>
</dbReference>
<dbReference type="SUPFAM" id="SSF53850">
    <property type="entry name" value="Periplasmic binding protein-like II"/>
    <property type="match status" value="1"/>
</dbReference>